<dbReference type="Proteomes" id="UP000319771">
    <property type="component" value="Unassembled WGS sequence"/>
</dbReference>
<feature type="chain" id="PRO_5021949428" evidence="2">
    <location>
        <begin position="23"/>
        <end position="229"/>
    </location>
</feature>
<dbReference type="PANTHER" id="PTHR42852">
    <property type="entry name" value="THIOL:DISULFIDE INTERCHANGE PROTEIN DSBE"/>
    <property type="match status" value="1"/>
</dbReference>
<dbReference type="PANTHER" id="PTHR42852:SF13">
    <property type="entry name" value="PROTEIN DIPZ"/>
    <property type="match status" value="1"/>
</dbReference>
<reference evidence="4 5" key="1">
    <citation type="journal article" date="2019" name="Nat. Microbiol.">
        <title>Mediterranean grassland soil C-N compound turnover is dependent on rainfall and depth, and is mediated by genomically divergent microorganisms.</title>
        <authorList>
            <person name="Diamond S."/>
            <person name="Andeer P.F."/>
            <person name="Li Z."/>
            <person name="Crits-Christoph A."/>
            <person name="Burstein D."/>
            <person name="Anantharaman K."/>
            <person name="Lane K.R."/>
            <person name="Thomas B.C."/>
            <person name="Pan C."/>
            <person name="Northen T.R."/>
            <person name="Banfield J.F."/>
        </authorList>
    </citation>
    <scope>NUCLEOTIDE SEQUENCE [LARGE SCALE GENOMIC DNA]</scope>
    <source>
        <strain evidence="4">WS_11</strain>
    </source>
</reference>
<evidence type="ECO:0000259" key="3">
    <source>
        <dbReference type="PROSITE" id="PS51352"/>
    </source>
</evidence>
<comment type="caution">
    <text evidence="4">The sequence shown here is derived from an EMBL/GenBank/DDBJ whole genome shotgun (WGS) entry which is preliminary data.</text>
</comment>
<dbReference type="InterPro" id="IPR050553">
    <property type="entry name" value="Thioredoxin_ResA/DsbE_sf"/>
</dbReference>
<dbReference type="PROSITE" id="PS51352">
    <property type="entry name" value="THIOREDOXIN_2"/>
    <property type="match status" value="1"/>
</dbReference>
<feature type="domain" description="Thioredoxin" evidence="3">
    <location>
        <begin position="57"/>
        <end position="220"/>
    </location>
</feature>
<evidence type="ECO:0000313" key="5">
    <source>
        <dbReference type="Proteomes" id="UP000319771"/>
    </source>
</evidence>
<dbReference type="SUPFAM" id="SSF52833">
    <property type="entry name" value="Thioredoxin-like"/>
    <property type="match status" value="1"/>
</dbReference>
<dbReference type="EMBL" id="VBPB01000091">
    <property type="protein sequence ID" value="TMQ72816.1"/>
    <property type="molecule type" value="Genomic_DNA"/>
</dbReference>
<feature type="signal peptide" evidence="2">
    <location>
        <begin position="1"/>
        <end position="22"/>
    </location>
</feature>
<dbReference type="InterPro" id="IPR013766">
    <property type="entry name" value="Thioredoxin_domain"/>
</dbReference>
<evidence type="ECO:0000256" key="1">
    <source>
        <dbReference type="SAM" id="MobiDB-lite"/>
    </source>
</evidence>
<name>A0A538UAB0_UNCEI</name>
<dbReference type="Pfam" id="PF00578">
    <property type="entry name" value="AhpC-TSA"/>
    <property type="match status" value="1"/>
</dbReference>
<dbReference type="GO" id="GO:0016209">
    <property type="term" value="F:antioxidant activity"/>
    <property type="evidence" value="ECO:0007669"/>
    <property type="project" value="InterPro"/>
</dbReference>
<dbReference type="InterPro" id="IPR036249">
    <property type="entry name" value="Thioredoxin-like_sf"/>
</dbReference>
<dbReference type="AlphaFoldDB" id="A0A538UAB0"/>
<dbReference type="Gene3D" id="3.40.30.10">
    <property type="entry name" value="Glutaredoxin"/>
    <property type="match status" value="1"/>
</dbReference>
<evidence type="ECO:0000313" key="4">
    <source>
        <dbReference type="EMBL" id="TMQ72816.1"/>
    </source>
</evidence>
<gene>
    <name evidence="4" type="ORF">E6K81_06300</name>
</gene>
<dbReference type="InterPro" id="IPR000866">
    <property type="entry name" value="AhpC/TSA"/>
</dbReference>
<organism evidence="4 5">
    <name type="scientific">Eiseniibacteriota bacterium</name>
    <dbReference type="NCBI Taxonomy" id="2212470"/>
    <lineage>
        <taxon>Bacteria</taxon>
        <taxon>Candidatus Eiseniibacteriota</taxon>
    </lineage>
</organism>
<protein>
    <submittedName>
        <fullName evidence="4">Redoxin domain-containing protein</fullName>
    </submittedName>
</protein>
<accession>A0A538UAB0</accession>
<evidence type="ECO:0000256" key="2">
    <source>
        <dbReference type="SAM" id="SignalP"/>
    </source>
</evidence>
<sequence>MRMLLSCVVGAALLMVAPAAQAGLGDDGPRRAAPRATAAPGTHAHEAPADDPDSGVELLDTPAPGWTFTRWIGPPLSLAGLRGKVVLLRWWTEDCHYCATTLPELEALRRRHADQGLVVIGVFHPKPPHEVSDRHILAVARKLGFAGPIAVDREWTTLDRYWLAGHPERNWTSVSFLIDRDGVIRWVHGGGEYHPSDDPRHARCALQYHDLEQTLATVLAERPGTSAAP</sequence>
<feature type="region of interest" description="Disordered" evidence="1">
    <location>
        <begin position="24"/>
        <end position="58"/>
    </location>
</feature>
<dbReference type="GO" id="GO:0016491">
    <property type="term" value="F:oxidoreductase activity"/>
    <property type="evidence" value="ECO:0007669"/>
    <property type="project" value="InterPro"/>
</dbReference>
<keyword evidence="2" id="KW-0732">Signal</keyword>
<proteinExistence type="predicted"/>